<dbReference type="EMBL" id="JABTTQ020002342">
    <property type="protein sequence ID" value="KAK6124629.1"/>
    <property type="molecule type" value="Genomic_DNA"/>
</dbReference>
<evidence type="ECO:0008006" key="4">
    <source>
        <dbReference type="Google" id="ProtNLM"/>
    </source>
</evidence>
<comment type="caution">
    <text evidence="2">The sequence shown here is derived from an EMBL/GenBank/DDBJ whole genome shotgun (WGS) entry which is preliminary data.</text>
</comment>
<sequence length="354" mass="39555">MYCGVIGHADRGCITRKTDILNDKLNEGQFGDWLRASDNMASRQSTKFQRPNDEKEQRISVDKPMPTEEGGTESNVAQHENILGRKDGLGVEPLSLDLLIEKPDDVLLTQHKGQTKEPHDLQLANTDQYKTLEPVAKAECNKENVGGAANSSLTNVCVRLSKARVPLAEIQSPTTGNGVGKGIGGKGTRRSTKKGNIGISIREPMDITKEPADSVCGRKRPLTLLDEDEEICAGDLKKRKGDTYDEMEQDIQNLTMGGWIDDDNGKRIQAWAAFRDEIFDPVEAQLLGIRQAMCYGFRIRCKRIAIRLDDKAIVERLNKREQFQDFDPLEDWHQTVTINFFFVFLVSAASGSFQ</sequence>
<feature type="region of interest" description="Disordered" evidence="1">
    <location>
        <begin position="41"/>
        <end position="74"/>
    </location>
</feature>
<evidence type="ECO:0000313" key="3">
    <source>
        <dbReference type="Proteomes" id="UP001318860"/>
    </source>
</evidence>
<proteinExistence type="predicted"/>
<evidence type="ECO:0000256" key="1">
    <source>
        <dbReference type="SAM" id="MobiDB-lite"/>
    </source>
</evidence>
<organism evidence="2 3">
    <name type="scientific">Rehmannia glutinosa</name>
    <name type="common">Chinese foxglove</name>
    <dbReference type="NCBI Taxonomy" id="99300"/>
    <lineage>
        <taxon>Eukaryota</taxon>
        <taxon>Viridiplantae</taxon>
        <taxon>Streptophyta</taxon>
        <taxon>Embryophyta</taxon>
        <taxon>Tracheophyta</taxon>
        <taxon>Spermatophyta</taxon>
        <taxon>Magnoliopsida</taxon>
        <taxon>eudicotyledons</taxon>
        <taxon>Gunneridae</taxon>
        <taxon>Pentapetalae</taxon>
        <taxon>asterids</taxon>
        <taxon>lamiids</taxon>
        <taxon>Lamiales</taxon>
        <taxon>Orobanchaceae</taxon>
        <taxon>Rehmannieae</taxon>
        <taxon>Rehmannia</taxon>
    </lineage>
</organism>
<reference evidence="2 3" key="1">
    <citation type="journal article" date="2021" name="Comput. Struct. Biotechnol. J.">
        <title>De novo genome assembly of the potent medicinal plant Rehmannia glutinosa using nanopore technology.</title>
        <authorList>
            <person name="Ma L."/>
            <person name="Dong C."/>
            <person name="Song C."/>
            <person name="Wang X."/>
            <person name="Zheng X."/>
            <person name="Niu Y."/>
            <person name="Chen S."/>
            <person name="Feng W."/>
        </authorList>
    </citation>
    <scope>NUCLEOTIDE SEQUENCE [LARGE SCALE GENOMIC DNA]</scope>
    <source>
        <strain evidence="2">DH-2019</strain>
    </source>
</reference>
<gene>
    <name evidence="2" type="ORF">DH2020_041632</name>
</gene>
<evidence type="ECO:0000313" key="2">
    <source>
        <dbReference type="EMBL" id="KAK6124629.1"/>
    </source>
</evidence>
<feature type="region of interest" description="Disordered" evidence="1">
    <location>
        <begin position="171"/>
        <end position="194"/>
    </location>
</feature>
<feature type="compositionally biased region" description="Gly residues" evidence="1">
    <location>
        <begin position="177"/>
        <end position="186"/>
    </location>
</feature>
<protein>
    <recommendedName>
        <fullName evidence="4">RNase H type-1 domain-containing protein</fullName>
    </recommendedName>
</protein>
<keyword evidence="3" id="KW-1185">Reference proteome</keyword>
<dbReference type="Proteomes" id="UP001318860">
    <property type="component" value="Unassembled WGS sequence"/>
</dbReference>
<feature type="compositionally biased region" description="Basic and acidic residues" evidence="1">
    <location>
        <begin position="50"/>
        <end position="61"/>
    </location>
</feature>
<accession>A0ABR0UPP9</accession>
<name>A0ABR0UPP9_REHGL</name>